<dbReference type="EnsemblPlants" id="AET7Gv20138800.2">
    <property type="protein sequence ID" value="AET7Gv20138800.2"/>
    <property type="gene ID" value="AET7Gv20138800"/>
</dbReference>
<reference evidence="2" key="5">
    <citation type="journal article" date="2021" name="G3 (Bethesda)">
        <title>Aegilops tauschii genome assembly Aet v5.0 features greater sequence contiguity and improved annotation.</title>
        <authorList>
            <person name="Wang L."/>
            <person name="Zhu T."/>
            <person name="Rodriguez J.C."/>
            <person name="Deal K.R."/>
            <person name="Dubcovsky J."/>
            <person name="McGuire P.E."/>
            <person name="Lux T."/>
            <person name="Spannagl M."/>
            <person name="Mayer K.F.X."/>
            <person name="Baldrich P."/>
            <person name="Meyers B.C."/>
            <person name="Huo N."/>
            <person name="Gu Y.Q."/>
            <person name="Zhou H."/>
            <person name="Devos K.M."/>
            <person name="Bennetzen J.L."/>
            <person name="Unver T."/>
            <person name="Budak H."/>
            <person name="Gulick P.J."/>
            <person name="Galiba G."/>
            <person name="Kalapos B."/>
            <person name="Nelson D.R."/>
            <person name="Li P."/>
            <person name="You F.M."/>
            <person name="Luo M.C."/>
            <person name="Dvorak J."/>
        </authorList>
    </citation>
    <scope>NUCLEOTIDE SEQUENCE [LARGE SCALE GENOMIC DNA]</scope>
    <source>
        <strain evidence="2">cv. AL8/78</strain>
    </source>
</reference>
<dbReference type="Proteomes" id="UP000015105">
    <property type="component" value="Chromosome 7D"/>
</dbReference>
<dbReference type="Gramene" id="AET7Gv20138800.2">
    <property type="protein sequence ID" value="AET7Gv20138800.2"/>
    <property type="gene ID" value="AET7Gv20138800"/>
</dbReference>
<organism evidence="2 3">
    <name type="scientific">Aegilops tauschii subsp. strangulata</name>
    <name type="common">Goatgrass</name>
    <dbReference type="NCBI Taxonomy" id="200361"/>
    <lineage>
        <taxon>Eukaryota</taxon>
        <taxon>Viridiplantae</taxon>
        <taxon>Streptophyta</taxon>
        <taxon>Embryophyta</taxon>
        <taxon>Tracheophyta</taxon>
        <taxon>Spermatophyta</taxon>
        <taxon>Magnoliopsida</taxon>
        <taxon>Liliopsida</taxon>
        <taxon>Poales</taxon>
        <taxon>Poaceae</taxon>
        <taxon>BOP clade</taxon>
        <taxon>Pooideae</taxon>
        <taxon>Triticodae</taxon>
        <taxon>Triticeae</taxon>
        <taxon>Triticinae</taxon>
        <taxon>Aegilops</taxon>
    </lineage>
</organism>
<name>A0A453QHU4_AEGTS</name>
<reference evidence="2" key="4">
    <citation type="submission" date="2019-03" db="UniProtKB">
        <authorList>
            <consortium name="EnsemblPlants"/>
        </authorList>
    </citation>
    <scope>IDENTIFICATION</scope>
</reference>
<evidence type="ECO:0000256" key="1">
    <source>
        <dbReference type="SAM" id="MobiDB-lite"/>
    </source>
</evidence>
<reference evidence="2" key="3">
    <citation type="journal article" date="2017" name="Nature">
        <title>Genome sequence of the progenitor of the wheat D genome Aegilops tauschii.</title>
        <authorList>
            <person name="Luo M.C."/>
            <person name="Gu Y.Q."/>
            <person name="Puiu D."/>
            <person name="Wang H."/>
            <person name="Twardziok S.O."/>
            <person name="Deal K.R."/>
            <person name="Huo N."/>
            <person name="Zhu T."/>
            <person name="Wang L."/>
            <person name="Wang Y."/>
            <person name="McGuire P.E."/>
            <person name="Liu S."/>
            <person name="Long H."/>
            <person name="Ramasamy R.K."/>
            <person name="Rodriguez J.C."/>
            <person name="Van S.L."/>
            <person name="Yuan L."/>
            <person name="Wang Z."/>
            <person name="Xia Z."/>
            <person name="Xiao L."/>
            <person name="Anderson O.D."/>
            <person name="Ouyang S."/>
            <person name="Liang Y."/>
            <person name="Zimin A.V."/>
            <person name="Pertea G."/>
            <person name="Qi P."/>
            <person name="Bennetzen J.L."/>
            <person name="Dai X."/>
            <person name="Dawson M.W."/>
            <person name="Muller H.G."/>
            <person name="Kugler K."/>
            <person name="Rivarola-Duarte L."/>
            <person name="Spannagl M."/>
            <person name="Mayer K.F.X."/>
            <person name="Lu F.H."/>
            <person name="Bevan M.W."/>
            <person name="Leroy P."/>
            <person name="Li P."/>
            <person name="You F.M."/>
            <person name="Sun Q."/>
            <person name="Liu Z."/>
            <person name="Lyons E."/>
            <person name="Wicker T."/>
            <person name="Salzberg S.L."/>
            <person name="Devos K.M."/>
            <person name="Dvorak J."/>
        </authorList>
    </citation>
    <scope>NUCLEOTIDE SEQUENCE [LARGE SCALE GENOMIC DNA]</scope>
    <source>
        <strain evidence="2">cv. AL8/78</strain>
    </source>
</reference>
<dbReference type="PANTHER" id="PTHR32246:SF166">
    <property type="entry name" value="OS06G0128800 PROTEIN"/>
    <property type="match status" value="1"/>
</dbReference>
<sequence length="224" mass="23260">VCRELGSKDAMPSSRLVPKDGEWDGGVALEVTVLSAESLRLPPTYSPLPRRLRPYVAVSSSSSSSSAGCSTGVAPASSGAGEHSWADVGEDARLVVPVGAGFLEGRDDVRVAVLSESGCARLVGDTPLGWCRVPAADVLDGLRPPRALRRLSYSLRCPRRGGPGHGVVHLAVRVLGDVHVHVARPDPAPPAQPGWCRVAMGIPVSGAAAVVGTPSPWAWSQTSR</sequence>
<dbReference type="SMR" id="A0A453QHU4"/>
<feature type="region of interest" description="Disordered" evidence="1">
    <location>
        <begin position="60"/>
        <end position="82"/>
    </location>
</feature>
<reference evidence="3" key="1">
    <citation type="journal article" date="2014" name="Science">
        <title>Ancient hybridizations among the ancestral genomes of bread wheat.</title>
        <authorList>
            <consortium name="International Wheat Genome Sequencing Consortium,"/>
            <person name="Marcussen T."/>
            <person name="Sandve S.R."/>
            <person name="Heier L."/>
            <person name="Spannagl M."/>
            <person name="Pfeifer M."/>
            <person name="Jakobsen K.S."/>
            <person name="Wulff B.B."/>
            <person name="Steuernagel B."/>
            <person name="Mayer K.F."/>
            <person name="Olsen O.A."/>
        </authorList>
    </citation>
    <scope>NUCLEOTIDE SEQUENCE [LARGE SCALE GENOMIC DNA]</scope>
    <source>
        <strain evidence="3">cv. AL8/78</strain>
    </source>
</reference>
<protein>
    <submittedName>
        <fullName evidence="2">Uncharacterized protein</fullName>
    </submittedName>
</protein>
<evidence type="ECO:0000313" key="3">
    <source>
        <dbReference type="Proteomes" id="UP000015105"/>
    </source>
</evidence>
<keyword evidence="3" id="KW-1185">Reference proteome</keyword>
<proteinExistence type="predicted"/>
<accession>A0A453QHU4</accession>
<evidence type="ECO:0000313" key="2">
    <source>
        <dbReference type="EnsemblPlants" id="AET7Gv20138800.2"/>
    </source>
</evidence>
<reference evidence="3" key="2">
    <citation type="journal article" date="2017" name="Nat. Plants">
        <title>The Aegilops tauschii genome reveals multiple impacts of transposons.</title>
        <authorList>
            <person name="Zhao G."/>
            <person name="Zou C."/>
            <person name="Li K."/>
            <person name="Wang K."/>
            <person name="Li T."/>
            <person name="Gao L."/>
            <person name="Zhang X."/>
            <person name="Wang H."/>
            <person name="Yang Z."/>
            <person name="Liu X."/>
            <person name="Jiang W."/>
            <person name="Mao L."/>
            <person name="Kong X."/>
            <person name="Jiao Y."/>
            <person name="Jia J."/>
        </authorList>
    </citation>
    <scope>NUCLEOTIDE SEQUENCE [LARGE SCALE GENOMIC DNA]</scope>
    <source>
        <strain evidence="3">cv. AL8/78</strain>
    </source>
</reference>
<dbReference type="AlphaFoldDB" id="A0A453QHU4"/>
<dbReference type="PANTHER" id="PTHR32246">
    <property type="entry name" value="INGRESSION PROTEIN FIC1"/>
    <property type="match status" value="1"/>
</dbReference>